<keyword evidence="7" id="KW-1185">Reference proteome</keyword>
<dbReference type="PANTHER" id="PTHR22603">
    <property type="entry name" value="CHOLINE/ETHANOALAMINE KINASE"/>
    <property type="match status" value="1"/>
</dbReference>
<dbReference type="Gene3D" id="3.30.200.20">
    <property type="entry name" value="Phosphorylase Kinase, domain 1"/>
    <property type="match status" value="1"/>
</dbReference>
<evidence type="ECO:0000256" key="2">
    <source>
        <dbReference type="ARBA" id="ARBA00023264"/>
    </source>
</evidence>
<dbReference type="GO" id="GO:0004305">
    <property type="term" value="F:ethanolamine kinase activity"/>
    <property type="evidence" value="ECO:0007669"/>
    <property type="project" value="UniProtKB-EC"/>
</dbReference>
<comment type="pathway">
    <text evidence="3">Phospholipid metabolism; phosphatidylethanolamine biosynthesis; phosphatidylethanolamine from ethanolamine: step 1/3.</text>
</comment>
<proteinExistence type="inferred from homology"/>
<evidence type="ECO:0000313" key="6">
    <source>
        <dbReference type="EMBL" id="KAL3279347.1"/>
    </source>
</evidence>
<reference evidence="6 7" key="1">
    <citation type="journal article" date="2021" name="BMC Biol.">
        <title>Horizontally acquired antibacterial genes associated with adaptive radiation of ladybird beetles.</title>
        <authorList>
            <person name="Li H.S."/>
            <person name="Tang X.F."/>
            <person name="Huang Y.H."/>
            <person name="Xu Z.Y."/>
            <person name="Chen M.L."/>
            <person name="Du X.Y."/>
            <person name="Qiu B.Y."/>
            <person name="Chen P.T."/>
            <person name="Zhang W."/>
            <person name="Slipinski A."/>
            <person name="Escalona H.E."/>
            <person name="Waterhouse R.M."/>
            <person name="Zwick A."/>
            <person name="Pang H."/>
        </authorList>
    </citation>
    <scope>NUCLEOTIDE SEQUENCE [LARGE SCALE GENOMIC DNA]</scope>
    <source>
        <strain evidence="6">SYSU2018</strain>
    </source>
</reference>
<evidence type="ECO:0000256" key="1">
    <source>
        <dbReference type="ARBA" id="ARBA00023209"/>
    </source>
</evidence>
<evidence type="ECO:0000256" key="4">
    <source>
        <dbReference type="ARBA" id="ARBA00038211"/>
    </source>
</evidence>
<organism evidence="6 7">
    <name type="scientific">Cryptolaemus montrouzieri</name>
    <dbReference type="NCBI Taxonomy" id="559131"/>
    <lineage>
        <taxon>Eukaryota</taxon>
        <taxon>Metazoa</taxon>
        <taxon>Ecdysozoa</taxon>
        <taxon>Arthropoda</taxon>
        <taxon>Hexapoda</taxon>
        <taxon>Insecta</taxon>
        <taxon>Pterygota</taxon>
        <taxon>Neoptera</taxon>
        <taxon>Endopterygota</taxon>
        <taxon>Coleoptera</taxon>
        <taxon>Polyphaga</taxon>
        <taxon>Cucujiformia</taxon>
        <taxon>Coccinelloidea</taxon>
        <taxon>Coccinellidae</taxon>
        <taxon>Scymninae</taxon>
        <taxon>Scymnini</taxon>
        <taxon>Cryptolaemus</taxon>
    </lineage>
</organism>
<accession>A0ABD2NLQ0</accession>
<evidence type="ECO:0000256" key="5">
    <source>
        <dbReference type="ARBA" id="ARBA00038874"/>
    </source>
</evidence>
<dbReference type="Gene3D" id="3.90.1200.10">
    <property type="match status" value="1"/>
</dbReference>
<feature type="non-terminal residue" evidence="6">
    <location>
        <position position="1"/>
    </location>
</feature>
<gene>
    <name evidence="6" type="ORF">HHI36_016854</name>
</gene>
<keyword evidence="2" id="KW-1208">Phospholipid metabolism</keyword>
<dbReference type="InterPro" id="IPR011009">
    <property type="entry name" value="Kinase-like_dom_sf"/>
</dbReference>
<comment type="caution">
    <text evidence="6">The sequence shown here is derived from an EMBL/GenBank/DDBJ whole genome shotgun (WGS) entry which is preliminary data.</text>
</comment>
<dbReference type="CDD" id="cd05157">
    <property type="entry name" value="ETNK_euk"/>
    <property type="match status" value="1"/>
</dbReference>
<dbReference type="Pfam" id="PF01633">
    <property type="entry name" value="Choline_kinase"/>
    <property type="match status" value="1"/>
</dbReference>
<keyword evidence="1" id="KW-0444">Lipid biosynthesis</keyword>
<name>A0ABD2NLQ0_9CUCU</name>
<dbReference type="AlphaFoldDB" id="A0ABD2NLQ0"/>
<dbReference type="EC" id="2.7.1.82" evidence="5"/>
<dbReference type="SUPFAM" id="SSF56112">
    <property type="entry name" value="Protein kinase-like (PK-like)"/>
    <property type="match status" value="1"/>
</dbReference>
<dbReference type="Proteomes" id="UP001516400">
    <property type="component" value="Unassembled WGS sequence"/>
</dbReference>
<evidence type="ECO:0000313" key="7">
    <source>
        <dbReference type="Proteomes" id="UP001516400"/>
    </source>
</evidence>
<dbReference type="EMBL" id="JABFTP020000124">
    <property type="protein sequence ID" value="KAL3279347.1"/>
    <property type="molecule type" value="Genomic_DNA"/>
</dbReference>
<protein>
    <recommendedName>
        <fullName evidence="5">ethanolamine kinase</fullName>
        <ecNumber evidence="5">2.7.1.82</ecNumber>
    </recommendedName>
</protein>
<comment type="similarity">
    <text evidence="4">Belongs to the choline/ethanolamine kinase family.</text>
</comment>
<sequence>CHYVQLLTDGITNKLVLCSNTYQDGSEEHLLVRIYGHKTDLLIDREAEIRNIRLLHTFDLSPTLYATFENGLIYEYIPGNTLSAEDVTRPEIYKLVAVRMAKMHKVQDSNTQKPRASLWLKLQQFVDLIPDEFQDQNKNKRYAEMKFSKSQLLQEIKQIREAVSDFVMPVVFAHNDLLLGNIIYNKTKNEVFFIDFEYACYNYQPFDIGNHFAEFAGVNDVDYSRYPKKELQLDWLRTYLMEYKGKSTVSDHEIEVLYVQVNKFALAAHLFWYSWALIQAAHSHIDFDFIQYASIRLQEYFNRKTAFLNMELPTGLL</sequence>
<dbReference type="PANTHER" id="PTHR22603:SF66">
    <property type="entry name" value="ETHANOLAMINE KINASE"/>
    <property type="match status" value="1"/>
</dbReference>
<keyword evidence="1" id="KW-0443">Lipid metabolism</keyword>
<dbReference type="GO" id="GO:0008654">
    <property type="term" value="P:phospholipid biosynthetic process"/>
    <property type="evidence" value="ECO:0007669"/>
    <property type="project" value="UniProtKB-KW"/>
</dbReference>
<keyword evidence="1" id="KW-0594">Phospholipid biosynthesis</keyword>
<evidence type="ECO:0000256" key="3">
    <source>
        <dbReference type="ARBA" id="ARBA00037883"/>
    </source>
</evidence>